<evidence type="ECO:0000313" key="1">
    <source>
        <dbReference type="EMBL" id="AUZ94948.1"/>
    </source>
</evidence>
<dbReference type="KEGG" id="vg:40088169"/>
<proteinExistence type="predicted"/>
<protein>
    <submittedName>
        <fullName evidence="1">Uncharacterized protein</fullName>
    </submittedName>
</protein>
<dbReference type="Proteomes" id="UP000223025">
    <property type="component" value="Segment"/>
</dbReference>
<name>A0A2L0UZJ4_9CAUD</name>
<evidence type="ECO:0000313" key="2">
    <source>
        <dbReference type="Proteomes" id="UP000223025"/>
    </source>
</evidence>
<sequence length="300" mass="34344">MTQISAMFDCGLNMSERLDWEFLDTPPAKAWQAAITRFDMEISNPVDTYFCDCDSDAERIWNNIRGQLHNLNITHKALGTNYKKITPAVINAVLSHVMNTFTSAPIADMNLLPLIEELKHIGFWIHNGKDKKVRSNESVFGTIRFNHKTIVEFEESWIDYITHDIQYGHIYATPMYEKRPYSFLSDSNIDDIKTAIVKDEFGLPSFLSAGFEIPFFDEHTAIHGRVVENLIKYKKEIDYLNPKFRYDHAIKTIGLIPVGRLINSNANKRIAFTSSSDAVKGLLGSIKNAKILKKIETYED</sequence>
<organism evidence="1 2">
    <name type="scientific">Agrobacterium phage Atu_ph07</name>
    <dbReference type="NCBI Taxonomy" id="2024264"/>
    <lineage>
        <taxon>Viruses</taxon>
        <taxon>Duplodnaviria</taxon>
        <taxon>Heunggongvirae</taxon>
        <taxon>Uroviricota</taxon>
        <taxon>Caudoviricetes</taxon>
        <taxon>Polybotosvirus</taxon>
        <taxon>Polybotosvirus Atuph07</taxon>
    </lineage>
</organism>
<dbReference type="GeneID" id="40088169"/>
<dbReference type="RefSeq" id="YP_009611831.1">
    <property type="nucleotide sequence ID" value="NC_042013.1"/>
</dbReference>
<accession>A0A2L0UZJ4</accession>
<dbReference type="EMBL" id="MF403008">
    <property type="protein sequence ID" value="AUZ94948.1"/>
    <property type="molecule type" value="Genomic_DNA"/>
</dbReference>
<keyword evidence="2" id="KW-1185">Reference proteome</keyword>
<reference evidence="1 2" key="1">
    <citation type="submission" date="2017-06" db="EMBL/GenBank/DDBJ databases">
        <authorList>
            <person name="Kim H.J."/>
            <person name="Triplett B.A."/>
        </authorList>
    </citation>
    <scope>NUCLEOTIDE SEQUENCE [LARGE SCALE GENOMIC DNA]</scope>
</reference>